<evidence type="ECO:0000256" key="2">
    <source>
        <dbReference type="ARBA" id="ARBA00049106"/>
    </source>
</evidence>
<dbReference type="NCBIfam" id="TIGR00026">
    <property type="entry name" value="hi_GC_TIGR00026"/>
    <property type="match status" value="1"/>
</dbReference>
<dbReference type="InterPro" id="IPR012349">
    <property type="entry name" value="Split_barrel_FMN-bd"/>
</dbReference>
<evidence type="ECO:0000256" key="1">
    <source>
        <dbReference type="ARBA" id="ARBA00008710"/>
    </source>
</evidence>
<evidence type="ECO:0000313" key="3">
    <source>
        <dbReference type="EMBL" id="MEJ5978963.1"/>
    </source>
</evidence>
<comment type="similarity">
    <text evidence="1">Belongs to the F420H(2)-dependent quinone reductase family.</text>
</comment>
<dbReference type="EMBL" id="JBBHJZ010000005">
    <property type="protein sequence ID" value="MEJ5978963.1"/>
    <property type="molecule type" value="Genomic_DNA"/>
</dbReference>
<dbReference type="RefSeq" id="WP_339588907.1">
    <property type="nucleotide sequence ID" value="NZ_JBBHJZ010000005.1"/>
</dbReference>
<dbReference type="Pfam" id="PF04075">
    <property type="entry name" value="F420H2_quin_red"/>
    <property type="match status" value="1"/>
</dbReference>
<dbReference type="Gene3D" id="2.30.110.10">
    <property type="entry name" value="Electron Transport, Fmn-binding Protein, Chain A"/>
    <property type="match status" value="1"/>
</dbReference>
<name>A0ABU8S186_9SPHN</name>
<accession>A0ABU8S186</accession>
<dbReference type="PANTHER" id="PTHR39428:SF1">
    <property type="entry name" value="F420H(2)-DEPENDENT QUINONE REDUCTASE RV1261C"/>
    <property type="match status" value="1"/>
</dbReference>
<organism evidence="3 4">
    <name type="scientific">Novosphingobium anseongense</name>
    <dbReference type="NCBI Taxonomy" id="3133436"/>
    <lineage>
        <taxon>Bacteria</taxon>
        <taxon>Pseudomonadati</taxon>
        <taxon>Pseudomonadota</taxon>
        <taxon>Alphaproteobacteria</taxon>
        <taxon>Sphingomonadales</taxon>
        <taxon>Sphingomonadaceae</taxon>
        <taxon>Novosphingobium</taxon>
    </lineage>
</organism>
<proteinExistence type="inferred from homology"/>
<keyword evidence="4" id="KW-1185">Reference proteome</keyword>
<dbReference type="Proteomes" id="UP001361239">
    <property type="component" value="Unassembled WGS sequence"/>
</dbReference>
<reference evidence="3 4" key="1">
    <citation type="submission" date="2024-03" db="EMBL/GenBank/DDBJ databases">
        <authorList>
            <person name="Jo J.-H."/>
        </authorList>
    </citation>
    <scope>NUCLEOTIDE SEQUENCE [LARGE SCALE GENOMIC DNA]</scope>
    <source>
        <strain evidence="3 4">PS1R-30</strain>
    </source>
</reference>
<comment type="catalytic activity">
    <reaction evidence="2">
        <text>oxidized coenzyme F420-(gamma-L-Glu)(n) + a quinol + H(+) = reduced coenzyme F420-(gamma-L-Glu)(n) + a quinone</text>
        <dbReference type="Rhea" id="RHEA:39663"/>
        <dbReference type="Rhea" id="RHEA-COMP:12939"/>
        <dbReference type="Rhea" id="RHEA-COMP:14378"/>
        <dbReference type="ChEBI" id="CHEBI:15378"/>
        <dbReference type="ChEBI" id="CHEBI:24646"/>
        <dbReference type="ChEBI" id="CHEBI:132124"/>
        <dbReference type="ChEBI" id="CHEBI:133980"/>
        <dbReference type="ChEBI" id="CHEBI:139511"/>
    </reaction>
</comment>
<dbReference type="InterPro" id="IPR004378">
    <property type="entry name" value="F420H2_quin_Rdtase"/>
</dbReference>
<gene>
    <name evidence="3" type="ORF">WG901_20080</name>
</gene>
<comment type="caution">
    <text evidence="3">The sequence shown here is derived from an EMBL/GenBank/DDBJ whole genome shotgun (WGS) entry which is preliminary data.</text>
</comment>
<dbReference type="PANTHER" id="PTHR39428">
    <property type="entry name" value="F420H(2)-DEPENDENT QUINONE REDUCTASE RV1261C"/>
    <property type="match status" value="1"/>
</dbReference>
<sequence>MSDGEATPVRSNLGTDITLIGEEHVRQYRETDGEIGYMWNGATACLLTTKGRKSGEDRTIAIIFKQVGDRYAIIASKGGAPTHPAWYLNVEADPSVTMQIKGEKFAGRARTAEGAERDELWAASLEQWPNYDVYQSRTDRKIPVVVVEPA</sequence>
<evidence type="ECO:0000313" key="4">
    <source>
        <dbReference type="Proteomes" id="UP001361239"/>
    </source>
</evidence>
<protein>
    <submittedName>
        <fullName evidence="3">Nitroreductase family deazaflavin-dependent oxidoreductase</fullName>
    </submittedName>
</protein>